<dbReference type="PANTHER" id="PTHR31996:SF2">
    <property type="entry name" value="COILED-COIL DOMAIN-CONTAINING PROTEIN 115"/>
    <property type="match status" value="1"/>
</dbReference>
<reference evidence="3 4" key="1">
    <citation type="journal article" date="2013" name="PLoS Genet.">
        <title>Genomic mechanisms accounting for the adaptation to parasitism in nematode-trapping fungi.</title>
        <authorList>
            <person name="Meerupati T."/>
            <person name="Andersson K.M."/>
            <person name="Friman E."/>
            <person name="Kumar D."/>
            <person name="Tunlid A."/>
            <person name="Ahren D."/>
        </authorList>
    </citation>
    <scope>NUCLEOTIDE SEQUENCE [LARGE SCALE GENOMIC DNA]</scope>
    <source>
        <strain evidence="3 4">CBS 200.50</strain>
    </source>
</reference>
<sequence length="232" mass="26653">MVTKEELLELQDHLDRIITSYLSLFDTYQSLQAEISSGLSKGYLSIAQANFSSGRFRYGQDYYDDRMTALRGVDITQTEDELAATQGLKTEYAVKELKTEEEQEYEVRIKTSGLRRRFVPPPSDDEMINGVTNEKKDKDSDDDVDNDPPFPFVKNRDPIRWFGLLTPSALKVAQTEFVDTLPRLLSVCGLLREIDRQEQEVRRVRQQVRGMRKELGIVTEDPLPAEEILQSP</sequence>
<dbReference type="InterPro" id="IPR040357">
    <property type="entry name" value="Vma22/CCDC115"/>
</dbReference>
<gene>
    <name evidence="3" type="ORF">H072_9674</name>
</gene>
<name>S8A198_DACHA</name>
<dbReference type="OrthoDB" id="408631at2759"/>
<evidence type="ECO:0000313" key="3">
    <source>
        <dbReference type="EMBL" id="EPS36765.1"/>
    </source>
</evidence>
<dbReference type="STRING" id="1284197.S8A198"/>
<dbReference type="AlphaFoldDB" id="S8A198"/>
<evidence type="ECO:0000256" key="2">
    <source>
        <dbReference type="SAM" id="MobiDB-lite"/>
    </source>
</evidence>
<dbReference type="PANTHER" id="PTHR31996">
    <property type="entry name" value="COILED-COIL DOMAIN-CONTAINING PROTEIN 115"/>
    <property type="match status" value="1"/>
</dbReference>
<dbReference type="Pfam" id="PF21730">
    <property type="entry name" value="Vma22_CCDC115"/>
    <property type="match status" value="1"/>
</dbReference>
<organism evidence="3 4">
    <name type="scientific">Dactylellina haptotyla (strain CBS 200.50)</name>
    <name type="common">Nematode-trapping fungus</name>
    <name type="synonym">Monacrosporium haptotylum</name>
    <dbReference type="NCBI Taxonomy" id="1284197"/>
    <lineage>
        <taxon>Eukaryota</taxon>
        <taxon>Fungi</taxon>
        <taxon>Dikarya</taxon>
        <taxon>Ascomycota</taxon>
        <taxon>Pezizomycotina</taxon>
        <taxon>Orbiliomycetes</taxon>
        <taxon>Orbiliales</taxon>
        <taxon>Orbiliaceae</taxon>
        <taxon>Dactylellina</taxon>
    </lineage>
</organism>
<dbReference type="GO" id="GO:0070072">
    <property type="term" value="P:vacuolar proton-transporting V-type ATPase complex assembly"/>
    <property type="evidence" value="ECO:0007669"/>
    <property type="project" value="InterPro"/>
</dbReference>
<accession>S8A198</accession>
<dbReference type="GO" id="GO:1990871">
    <property type="term" value="C:Vma12-Vma22 assembly complex"/>
    <property type="evidence" value="ECO:0007669"/>
    <property type="project" value="TreeGrafter"/>
</dbReference>
<dbReference type="GO" id="GO:0051082">
    <property type="term" value="F:unfolded protein binding"/>
    <property type="evidence" value="ECO:0007669"/>
    <property type="project" value="TreeGrafter"/>
</dbReference>
<evidence type="ECO:0000256" key="1">
    <source>
        <dbReference type="ARBA" id="ARBA00093634"/>
    </source>
</evidence>
<dbReference type="Proteomes" id="UP000015100">
    <property type="component" value="Unassembled WGS sequence"/>
</dbReference>
<dbReference type="EMBL" id="AQGS01000823">
    <property type="protein sequence ID" value="EPS36765.1"/>
    <property type="molecule type" value="Genomic_DNA"/>
</dbReference>
<protein>
    <recommendedName>
        <fullName evidence="1">Vacuolar ATPase assembly protein VMA22</fullName>
    </recommendedName>
</protein>
<evidence type="ECO:0000313" key="4">
    <source>
        <dbReference type="Proteomes" id="UP000015100"/>
    </source>
</evidence>
<proteinExistence type="predicted"/>
<keyword evidence="4" id="KW-1185">Reference proteome</keyword>
<dbReference type="eggNOG" id="ENOG502S6WS">
    <property type="taxonomic scope" value="Eukaryota"/>
</dbReference>
<reference evidence="4" key="2">
    <citation type="submission" date="2013-04" db="EMBL/GenBank/DDBJ databases">
        <title>Genomic mechanisms accounting for the adaptation to parasitism in nematode-trapping fungi.</title>
        <authorList>
            <person name="Ahren D.G."/>
        </authorList>
    </citation>
    <scope>NUCLEOTIDE SEQUENCE [LARGE SCALE GENOMIC DNA]</scope>
    <source>
        <strain evidence="4">CBS 200.50</strain>
    </source>
</reference>
<dbReference type="HOGENOM" id="CLU_057721_0_0_1"/>
<comment type="caution">
    <text evidence="3">The sequence shown here is derived from an EMBL/GenBank/DDBJ whole genome shotgun (WGS) entry which is preliminary data.</text>
</comment>
<feature type="region of interest" description="Disordered" evidence="2">
    <location>
        <begin position="116"/>
        <end position="150"/>
    </location>
</feature>
<dbReference type="OMA" id="GQDCYDE"/>